<accession>A0ABT5WX51</accession>
<organism evidence="2 3">
    <name type="scientific">Novosphingobium album</name>
    <name type="common">ex Liu et al. 2023</name>
    <dbReference type="NCBI Taxonomy" id="3031130"/>
    <lineage>
        <taxon>Bacteria</taxon>
        <taxon>Pseudomonadati</taxon>
        <taxon>Pseudomonadota</taxon>
        <taxon>Alphaproteobacteria</taxon>
        <taxon>Sphingomonadales</taxon>
        <taxon>Sphingomonadaceae</taxon>
        <taxon>Novosphingobium</taxon>
    </lineage>
</organism>
<proteinExistence type="predicted"/>
<feature type="transmembrane region" description="Helical" evidence="1">
    <location>
        <begin position="65"/>
        <end position="90"/>
    </location>
</feature>
<keyword evidence="1" id="KW-1133">Transmembrane helix</keyword>
<protein>
    <recommendedName>
        <fullName evidence="4">DUF2721 domain-containing protein</fullName>
    </recommendedName>
</protein>
<dbReference type="RefSeq" id="WP_275230576.1">
    <property type="nucleotide sequence ID" value="NZ_JARESE010000083.1"/>
</dbReference>
<comment type="caution">
    <text evidence="2">The sequence shown here is derived from an EMBL/GenBank/DDBJ whole genome shotgun (WGS) entry which is preliminary data.</text>
</comment>
<feature type="transmembrane region" description="Helical" evidence="1">
    <location>
        <begin position="32"/>
        <end position="53"/>
    </location>
</feature>
<reference evidence="2 3" key="1">
    <citation type="submission" date="2023-03" db="EMBL/GenBank/DDBJ databases">
        <title>NovoSphingobium album sp. nov. isolated from polycyclic aromatic hydrocarbons- and heavy-metal polluted soil.</title>
        <authorList>
            <person name="Liu Z."/>
            <person name="Wang K."/>
        </authorList>
    </citation>
    <scope>NUCLEOTIDE SEQUENCE [LARGE SCALE GENOMIC DNA]</scope>
    <source>
        <strain evidence="2 3">H3SJ31-1</strain>
    </source>
</reference>
<dbReference type="Proteomes" id="UP001216253">
    <property type="component" value="Unassembled WGS sequence"/>
</dbReference>
<sequence>MPIVFGQNEATERMIEARVAIRAENEAVRWRLRLIVTESILMTALVLGGGLAMNLPTLVAVRSSALIGIACLATGVLLIGLSVVAGHLISRVRVKLTQWRGQRS</sequence>
<keyword evidence="1" id="KW-0812">Transmembrane</keyword>
<evidence type="ECO:0000256" key="1">
    <source>
        <dbReference type="SAM" id="Phobius"/>
    </source>
</evidence>
<evidence type="ECO:0008006" key="4">
    <source>
        <dbReference type="Google" id="ProtNLM"/>
    </source>
</evidence>
<evidence type="ECO:0000313" key="2">
    <source>
        <dbReference type="EMBL" id="MDE8654461.1"/>
    </source>
</evidence>
<gene>
    <name evidence="2" type="ORF">PYV00_22445</name>
</gene>
<name>A0ABT5WX51_9SPHN</name>
<keyword evidence="1" id="KW-0472">Membrane</keyword>
<evidence type="ECO:0000313" key="3">
    <source>
        <dbReference type="Proteomes" id="UP001216253"/>
    </source>
</evidence>
<dbReference type="EMBL" id="JARESE010000083">
    <property type="protein sequence ID" value="MDE8654461.1"/>
    <property type="molecule type" value="Genomic_DNA"/>
</dbReference>
<keyword evidence="3" id="KW-1185">Reference proteome</keyword>